<dbReference type="PANTHER" id="PTHR22602:SF0">
    <property type="entry name" value="TRANSFERASE CAF17, MITOCHONDRIAL-RELATED"/>
    <property type="match status" value="1"/>
</dbReference>
<dbReference type="SUPFAM" id="SSF103025">
    <property type="entry name" value="Folate-binding domain"/>
    <property type="match status" value="1"/>
</dbReference>
<dbReference type="Pfam" id="PF01571">
    <property type="entry name" value="GCV_T"/>
    <property type="match status" value="1"/>
</dbReference>
<evidence type="ECO:0000313" key="5">
    <source>
        <dbReference type="Proteomes" id="UP000199699"/>
    </source>
</evidence>
<dbReference type="PANTHER" id="PTHR22602">
    <property type="entry name" value="TRANSFERASE CAF17, MITOCHONDRIAL-RELATED"/>
    <property type="match status" value="1"/>
</dbReference>
<dbReference type="Pfam" id="PF08669">
    <property type="entry name" value="GCV_T_C"/>
    <property type="match status" value="1"/>
</dbReference>
<dbReference type="InterPro" id="IPR027266">
    <property type="entry name" value="TrmE/GcvT-like"/>
</dbReference>
<dbReference type="OrthoDB" id="9796287at2"/>
<dbReference type="NCBIfam" id="TIGR03317">
    <property type="entry name" value="ygfZ_signature"/>
    <property type="match status" value="1"/>
</dbReference>
<dbReference type="PIRSF" id="PIRSF006487">
    <property type="entry name" value="GcvT"/>
    <property type="match status" value="1"/>
</dbReference>
<dbReference type="Proteomes" id="UP000199699">
    <property type="component" value="Unassembled WGS sequence"/>
</dbReference>
<dbReference type="InterPro" id="IPR029043">
    <property type="entry name" value="GcvT/YgfZ_C"/>
</dbReference>
<keyword evidence="1" id="KW-0809">Transit peptide</keyword>
<gene>
    <name evidence="4" type="ORF">GA0070616_2025</name>
</gene>
<proteinExistence type="predicted"/>
<sequence>MIDIAGAVAVESIDRASRDQPDQEHVAAGVRGVAAHYGDPMREQRLLDTAVGLVDRSHRGVIAVPGEERIGWLHTLTTQHLTQLAPGQGTELLVLSPHGHVEQHAMVAEDGSTTWLDTEPGATAGLLSYLEKMRFFSKVEPRDVTPAHALLSLVGPQAVDAAATLGVTGLAAPDVVAVPGPKFRAGEVPPRPTVRYAVAPLPTGGWARRGPLGVDLLVPRPALDEVVGRLRGGDVPVAGLWAYEAVRVAARRARVGVDTDHRTIPAEVDLVAPAVHLDKGCYRGQETVARVHNMGRPPRRLVLLHLDGVTTDQLPEAGTPVTLDGRAVGFVGTAVHHHELGQVALAVVKRNVAADARLLVGESAAAIDPEPSIQR</sequence>
<dbReference type="SUPFAM" id="SSF101790">
    <property type="entry name" value="Aminomethyltransferase beta-barrel domain"/>
    <property type="match status" value="1"/>
</dbReference>
<reference evidence="4 5" key="1">
    <citation type="submission" date="2016-06" db="EMBL/GenBank/DDBJ databases">
        <authorList>
            <person name="Kjaerup R.B."/>
            <person name="Dalgaard T.S."/>
            <person name="Juul-Madsen H.R."/>
        </authorList>
    </citation>
    <scope>NUCLEOTIDE SEQUENCE [LARGE SCALE GENOMIC DNA]</scope>
    <source>
        <strain evidence="4 5">DSM 43818</strain>
    </source>
</reference>
<evidence type="ECO:0000313" key="4">
    <source>
        <dbReference type="EMBL" id="SCL20595.1"/>
    </source>
</evidence>
<name>A0A1C6RTR3_9ACTN</name>
<dbReference type="STRING" id="145857.GA0070616_2025"/>
<dbReference type="AlphaFoldDB" id="A0A1C6RTR3"/>
<dbReference type="Gene3D" id="3.30.1360.120">
    <property type="entry name" value="Probable tRNA modification gtpase trme, domain 1"/>
    <property type="match status" value="1"/>
</dbReference>
<protein>
    <recommendedName>
        <fullName evidence="6">Aminomethyltransferase folate-binding domain-containing protein</fullName>
    </recommendedName>
</protein>
<evidence type="ECO:0000259" key="2">
    <source>
        <dbReference type="Pfam" id="PF01571"/>
    </source>
</evidence>
<dbReference type="GO" id="GO:0016226">
    <property type="term" value="P:iron-sulfur cluster assembly"/>
    <property type="evidence" value="ECO:0007669"/>
    <property type="project" value="TreeGrafter"/>
</dbReference>
<dbReference type="RefSeq" id="WP_091079817.1">
    <property type="nucleotide sequence ID" value="NZ_FMHT01000003.1"/>
</dbReference>
<feature type="domain" description="GCVT N-terminal" evidence="2">
    <location>
        <begin position="42"/>
        <end position="165"/>
    </location>
</feature>
<feature type="domain" description="Aminomethyltransferase C-terminal" evidence="3">
    <location>
        <begin position="299"/>
        <end position="357"/>
    </location>
</feature>
<evidence type="ECO:0000256" key="1">
    <source>
        <dbReference type="ARBA" id="ARBA00022946"/>
    </source>
</evidence>
<evidence type="ECO:0000259" key="3">
    <source>
        <dbReference type="Pfam" id="PF08669"/>
    </source>
</evidence>
<keyword evidence="5" id="KW-1185">Reference proteome</keyword>
<dbReference type="InterPro" id="IPR006222">
    <property type="entry name" value="GCVT_N"/>
</dbReference>
<dbReference type="InterPro" id="IPR017703">
    <property type="entry name" value="YgfZ/GCV_T_CS"/>
</dbReference>
<accession>A0A1C6RTR3</accession>
<dbReference type="EMBL" id="FMHT01000003">
    <property type="protein sequence ID" value="SCL20595.1"/>
    <property type="molecule type" value="Genomic_DNA"/>
</dbReference>
<dbReference type="InterPro" id="IPR045179">
    <property type="entry name" value="YgfZ/GcvT"/>
</dbReference>
<evidence type="ECO:0008006" key="6">
    <source>
        <dbReference type="Google" id="ProtNLM"/>
    </source>
</evidence>
<organism evidence="4 5">
    <name type="scientific">Micromonospora nigra</name>
    <dbReference type="NCBI Taxonomy" id="145857"/>
    <lineage>
        <taxon>Bacteria</taxon>
        <taxon>Bacillati</taxon>
        <taxon>Actinomycetota</taxon>
        <taxon>Actinomycetes</taxon>
        <taxon>Micromonosporales</taxon>
        <taxon>Micromonosporaceae</taxon>
        <taxon>Micromonospora</taxon>
    </lineage>
</organism>
<dbReference type="InterPro" id="IPR013977">
    <property type="entry name" value="GcvT_C"/>
</dbReference>